<name>A0A423NXB8_9PSED</name>
<dbReference type="EMBL" id="MOCA01000001">
    <property type="protein sequence ID" value="ROO02933.1"/>
    <property type="molecule type" value="Genomic_DNA"/>
</dbReference>
<reference evidence="1 2" key="1">
    <citation type="submission" date="2016-10" db="EMBL/GenBank/DDBJ databases">
        <title>Comparative genome analysis of multiple Pseudomonas spp. focuses on biocontrol and plant growth promoting traits.</title>
        <authorList>
            <person name="Tao X.-Y."/>
            <person name="Taylor C.G."/>
        </authorList>
    </citation>
    <scope>NUCLEOTIDE SEQUENCE [LARGE SCALE GENOMIC DNA]</scope>
    <source>
        <strain evidence="1 2">36B3</strain>
    </source>
</reference>
<sequence length="165" mass="18752">MSLIYISDTNIWIDFRNAGLLEQMFQLPFTLCCTDFVMQELADFPHEELLERGLNVESFDESGVIRLFGLKIEHNNSSLADVSCYLLAQETGRPLLTGDGKLRRQAQRDGLQVHGALWLLDLMVAHQVIDRLHAANSLAHMLEHGARLPVGECEARLSRWREPQP</sequence>
<evidence type="ECO:0000313" key="2">
    <source>
        <dbReference type="Proteomes" id="UP000284207"/>
    </source>
</evidence>
<protein>
    <submittedName>
        <fullName evidence="1">Nucleotide-binding protein</fullName>
    </submittedName>
</protein>
<gene>
    <name evidence="1" type="ORF">BK674_01050</name>
</gene>
<dbReference type="RefSeq" id="WP_042608071.1">
    <property type="nucleotide sequence ID" value="NZ_MOCA01000001.1"/>
</dbReference>
<organism evidence="1 2">
    <name type="scientific">Pseudomonas moraviensis</name>
    <dbReference type="NCBI Taxonomy" id="321662"/>
    <lineage>
        <taxon>Bacteria</taxon>
        <taxon>Pseudomonadati</taxon>
        <taxon>Pseudomonadota</taxon>
        <taxon>Gammaproteobacteria</taxon>
        <taxon>Pseudomonadales</taxon>
        <taxon>Pseudomonadaceae</taxon>
        <taxon>Pseudomonas</taxon>
    </lineage>
</organism>
<comment type="caution">
    <text evidence="1">The sequence shown here is derived from an EMBL/GenBank/DDBJ whole genome shotgun (WGS) entry which is preliminary data.</text>
</comment>
<dbReference type="Gene3D" id="3.40.50.1010">
    <property type="entry name" value="5'-nuclease"/>
    <property type="match status" value="1"/>
</dbReference>
<dbReference type="SUPFAM" id="SSF88723">
    <property type="entry name" value="PIN domain-like"/>
    <property type="match status" value="1"/>
</dbReference>
<proteinExistence type="predicted"/>
<dbReference type="AlphaFoldDB" id="A0A423NXB8"/>
<dbReference type="Proteomes" id="UP000284207">
    <property type="component" value="Unassembled WGS sequence"/>
</dbReference>
<dbReference type="InterPro" id="IPR029060">
    <property type="entry name" value="PIN-like_dom_sf"/>
</dbReference>
<dbReference type="Pfam" id="PF11848">
    <property type="entry name" value="DUF3368"/>
    <property type="match status" value="1"/>
</dbReference>
<dbReference type="InterPro" id="IPR021799">
    <property type="entry name" value="PIN-like_prokaryotic"/>
</dbReference>
<accession>A0A423NXB8</accession>
<evidence type="ECO:0000313" key="1">
    <source>
        <dbReference type="EMBL" id="ROO02933.1"/>
    </source>
</evidence>